<dbReference type="InterPro" id="IPR007197">
    <property type="entry name" value="rSAM"/>
</dbReference>
<keyword evidence="1" id="KW-0479">Metal-binding</keyword>
<dbReference type="InterPro" id="IPR058240">
    <property type="entry name" value="rSAM_sf"/>
</dbReference>
<evidence type="ECO:0000313" key="5">
    <source>
        <dbReference type="EMBL" id="BDE97239.1"/>
    </source>
</evidence>
<dbReference type="PANTHER" id="PTHR43432:SF5">
    <property type="entry name" value="ELP3_MIAA_NIFB-LIKE RADICAL SAM CORE DOMAIN-CONTAINING PROTEIN"/>
    <property type="match status" value="1"/>
</dbReference>
<evidence type="ECO:0000313" key="6">
    <source>
        <dbReference type="Proteomes" id="UP001320544"/>
    </source>
</evidence>
<dbReference type="SFLD" id="SFLDG01084">
    <property type="entry name" value="Uncharacterised_Radical_SAM_Su"/>
    <property type="match status" value="1"/>
</dbReference>
<feature type="domain" description="Radical SAM core" evidence="4">
    <location>
        <begin position="27"/>
        <end position="194"/>
    </location>
</feature>
<keyword evidence="6" id="KW-1185">Reference proteome</keyword>
<dbReference type="PANTHER" id="PTHR43432">
    <property type="entry name" value="SLR0285 PROTEIN"/>
    <property type="match status" value="1"/>
</dbReference>
<dbReference type="RefSeq" id="WP_102379713.1">
    <property type="nucleotide sequence ID" value="NZ_AP025564.1"/>
</dbReference>
<dbReference type="InterPro" id="IPR040086">
    <property type="entry name" value="MJ0683-like"/>
</dbReference>
<organism evidence="5 6">
    <name type="scientific">Raoultibacter timonensis</name>
    <dbReference type="NCBI Taxonomy" id="1907662"/>
    <lineage>
        <taxon>Bacteria</taxon>
        <taxon>Bacillati</taxon>
        <taxon>Actinomycetota</taxon>
        <taxon>Coriobacteriia</taxon>
        <taxon>Eggerthellales</taxon>
        <taxon>Eggerthellaceae</taxon>
        <taxon>Raoultibacter</taxon>
    </lineage>
</organism>
<dbReference type="SUPFAM" id="SSF102114">
    <property type="entry name" value="Radical SAM enzymes"/>
    <property type="match status" value="1"/>
</dbReference>
<proteinExistence type="predicted"/>
<name>A0ABN6MHN6_9ACTN</name>
<protein>
    <submittedName>
        <fullName evidence="5">Radical SAM protein</fullName>
    </submittedName>
</protein>
<sequence>MKTIRAKSILQKVRYDNAQWFGIDYNMNLYRGCSHGCIYCDSRSDCYRIENFDEVRVKFDALAILNRELRSRRSKGVVGIGAMSDTYNPFERELGVTRGALELVEQYGFGVSIDTKSTLVTRDIDILQRIAQQHSAIVKLTITTTDDNLARIIEPCAPLPTKRLAALRELADADLFCGILFTPLLPYVTDNDETIEAMVAAAKGAGARFIYTMGGVTMRAGQKEHFLDRLGDVSPELPDRYRIEFGDRYMCNSPRKREALGLLRKRCKEAGILYRMPDIIDAYKKKEPSQLGLF</sequence>
<dbReference type="SFLD" id="SFLDS00029">
    <property type="entry name" value="Radical_SAM"/>
    <property type="match status" value="1"/>
</dbReference>
<dbReference type="Gene3D" id="3.80.30.30">
    <property type="match status" value="1"/>
</dbReference>
<dbReference type="CDD" id="cd01335">
    <property type="entry name" value="Radical_SAM"/>
    <property type="match status" value="1"/>
</dbReference>
<dbReference type="EMBL" id="AP025564">
    <property type="protein sequence ID" value="BDE97239.1"/>
    <property type="molecule type" value="Genomic_DNA"/>
</dbReference>
<dbReference type="Proteomes" id="UP001320544">
    <property type="component" value="Chromosome"/>
</dbReference>
<gene>
    <name evidence="5" type="ORF">CE91St30_25720</name>
</gene>
<keyword evidence="3" id="KW-0411">Iron-sulfur</keyword>
<evidence type="ECO:0000256" key="2">
    <source>
        <dbReference type="ARBA" id="ARBA00023004"/>
    </source>
</evidence>
<dbReference type="Pfam" id="PF04055">
    <property type="entry name" value="Radical_SAM"/>
    <property type="match status" value="1"/>
</dbReference>
<accession>A0ABN6MHN6</accession>
<reference evidence="5 6" key="1">
    <citation type="submission" date="2022-01" db="EMBL/GenBank/DDBJ databases">
        <title>Novel bile acid biosynthetic pathways are enriched in the microbiome of centenarians.</title>
        <authorList>
            <person name="Sato Y."/>
            <person name="Atarashi K."/>
            <person name="Plichta R.D."/>
            <person name="Arai Y."/>
            <person name="Sasajima S."/>
            <person name="Kearney M.S."/>
            <person name="Suda W."/>
            <person name="Takeshita K."/>
            <person name="Sasaki T."/>
            <person name="Okamoto S."/>
            <person name="Skelly N.A."/>
            <person name="Okamura Y."/>
            <person name="Vlamakis H."/>
            <person name="Li Y."/>
            <person name="Tanoue T."/>
            <person name="Takei H."/>
            <person name="Nittono H."/>
            <person name="Narushima S."/>
            <person name="Irie J."/>
            <person name="Itoh H."/>
            <person name="Moriya K."/>
            <person name="Sugiura Y."/>
            <person name="Suematsu M."/>
            <person name="Moritoki N."/>
            <person name="Shibata S."/>
            <person name="Littman R.D."/>
            <person name="Fischbach A.M."/>
            <person name="Uwamino Y."/>
            <person name="Inoue T."/>
            <person name="Honda A."/>
            <person name="Hattori M."/>
            <person name="Murai T."/>
            <person name="Xavier J.R."/>
            <person name="Hirose N."/>
            <person name="Honda K."/>
        </authorList>
    </citation>
    <scope>NUCLEOTIDE SEQUENCE [LARGE SCALE GENOMIC DNA]</scope>
    <source>
        <strain evidence="5 6">CE91-St30</strain>
    </source>
</reference>
<keyword evidence="2" id="KW-0408">Iron</keyword>
<evidence type="ECO:0000256" key="3">
    <source>
        <dbReference type="ARBA" id="ARBA00023014"/>
    </source>
</evidence>
<evidence type="ECO:0000259" key="4">
    <source>
        <dbReference type="Pfam" id="PF04055"/>
    </source>
</evidence>
<evidence type="ECO:0000256" key="1">
    <source>
        <dbReference type="ARBA" id="ARBA00022723"/>
    </source>
</evidence>